<evidence type="ECO:0000313" key="8">
    <source>
        <dbReference type="Proteomes" id="UP000502641"/>
    </source>
</evidence>
<dbReference type="InterPro" id="IPR020575">
    <property type="entry name" value="Hsp90_N"/>
</dbReference>
<dbReference type="SUPFAM" id="SSF55874">
    <property type="entry name" value="ATPase domain of HSP90 chaperone/DNA topoisomerase II/histidine kinase"/>
    <property type="match status" value="1"/>
</dbReference>
<dbReference type="InterPro" id="IPR056506">
    <property type="entry name" value="iHD-CE"/>
</dbReference>
<sequence>MDQYRDHSFRSMPFITTELRVLAEALETAGYQEAEVLEAGELHAQAIEDEIERFVRKAAPGDHLLLVLSGHGFHSDGVDYLVTGPARLDSLRFKSRCLPVEFGAFLRESDAAQLVVAVDACRDPFETFTKSVGDGSAWSKGATGYEDYDDPGRPRYAHVYACARYATAGFGYAVDASAEGHAPETDEATGFSYFTRALTEIARDTDAPGSLDALEPLLDERVRDIARSDRRRSDQCVQINFATGRDGLLLFPHHGGEEGRPAEDHPWQHLAAEHEAWRRVRPGNLTETERDTAVAQVRDAVVRLVGLWGRATDDADAWLAAYGDIWRPADSESRMGTCVETMLRGAVGPAPDLSLTEAALLVLAPFLYTAFGTRLAHLSRDIRPWTLADGVPAGDSCGFATRGAFERYCGAHQALRDRERRARERGRDDEARAVAWWLARQWLLRLPGSRDAVVRSGLAGLETPPDGDEFGPVLVRQVLTPARLRRLTDLIGLDLEQAPPPEPDTVAAQHAAEHMVNWDKVSTLLTVAHHMAVDPVLLPSLVAEHLGISDPVDGTAFREALRRLTWQPDGPRRVLSAECPHQAVELALRQHTDALDRTIRAVQGRADSRWATALGVPAGFGASKVTPAAGDDGRVRYEAADIRFRLDGDRVRDLLMGEQLYHDRALALRELYQNALDACRYRKARTELWNRRNPSEHDDWQGRIVFTQGVEDGRPYIECHDNGIGMGRHELRRLFAFAGSRFVEEREFLAEWAEWEREGIPFHPNSRFGVGVLSYFMLADEIRVTTSRLGNDMRTGERLVVHIDGPGALFRIRSDRAMLRSGTKVRLYLRRPDDDISCGEVLRRQLWVSDFSVRVEEDGKEPLRWEPGKLSAYVGPDSSDEPAWAWRSGDGEPIAAEDAGDGVWWCSGRGAVLADGLWAGEGRFGVVVNLTAEHAPRLSVNRGAMLDDHEEHVRALLTSKIPYLFAEGGRVLSLEWLHALVLGGWPTGNRRLPVGTKPAGQQGWLADRIAEQAVTRGHQFSFRTVNGEVITADTTAVGCCPADQWWVGRLRATGTVAVITQGTGLLAEWRARVWAAAEPGAGVLARSPLPATRPTDESLLQQTFDRRQPLSLGALLSTVKDSGLEFAYVVDRMRQLGVKLPDEAVLRRVSDIVAGRGEISQRQLMRLISEDRDGVPPWIPPGGEVDAEHLSTDGLEPRTTAGLLAALGFRVPGDGDGSPLRRRVWPPAPQDLATIVVRANLDPNGATLPRDQMVPKAHLVLAVGAFPGQAARIADALVAAGYRLPSGHLRSEADPVVLELLSEYGGGRPPWRPLDRAVPLYHLFGVSQRRYLSVEDLVAALDELDVPSPPLPPADEQHVLARLVREIETYYGTFLRDMEVTPSMIVRLAEDNRLPDREVARYLARLGYVVQALSDHPRRPDTYRDLMLLSSAYDGKEPWLDTEREVPWCHVVRAAHDQRTTTEEIVARLTGYGYRTASEPPAGTWTRDDELTLLRGASQHEPVVWLPPDRPVTLTHVLHAAQVLARTPAEVAGRLRQLGHHLPADVEFTDPATP</sequence>
<dbReference type="Proteomes" id="UP000502641">
    <property type="component" value="Chromosome"/>
</dbReference>
<dbReference type="InterPro" id="IPR036890">
    <property type="entry name" value="HATPase_C_sf"/>
</dbReference>
<evidence type="ECO:0000256" key="2">
    <source>
        <dbReference type="ARBA" id="ARBA00022741"/>
    </source>
</evidence>
<dbReference type="RefSeq" id="WP_171152677.1">
    <property type="nucleotide sequence ID" value="NZ_CP053189.1"/>
</dbReference>
<evidence type="ECO:0000313" key="7">
    <source>
        <dbReference type="EMBL" id="QJS09900.1"/>
    </source>
</evidence>
<dbReference type="Pfam" id="PF24401">
    <property type="entry name" value="iHD-CE"/>
    <property type="match status" value="1"/>
</dbReference>
<evidence type="ECO:0008006" key="9">
    <source>
        <dbReference type="Google" id="ProtNLM"/>
    </source>
</evidence>
<reference evidence="7 8" key="1">
    <citation type="submission" date="2020-05" db="EMBL/GenBank/DDBJ databases">
        <authorList>
            <person name="Li K."/>
        </authorList>
    </citation>
    <scope>NUCLEOTIDE SEQUENCE [LARGE SCALE GENOMIC DNA]</scope>
    <source>
        <strain evidence="8">jing01</strain>
    </source>
</reference>
<accession>A0A6M4PLV3</accession>
<evidence type="ECO:0000256" key="1">
    <source>
        <dbReference type="ARBA" id="ARBA00008239"/>
    </source>
</evidence>
<dbReference type="PRINTS" id="PR00775">
    <property type="entry name" value="HEATSHOCK90"/>
</dbReference>
<keyword evidence="4" id="KW-0143">Chaperone</keyword>
<keyword evidence="2" id="KW-0547">Nucleotide-binding</keyword>
<dbReference type="GO" id="GO:0051082">
    <property type="term" value="F:unfolded protein binding"/>
    <property type="evidence" value="ECO:0007669"/>
    <property type="project" value="InterPro"/>
</dbReference>
<proteinExistence type="inferred from homology"/>
<organism evidence="7 8">
    <name type="scientific">Streptomyces argyrophylli</name>
    <dbReference type="NCBI Taxonomy" id="2726118"/>
    <lineage>
        <taxon>Bacteria</taxon>
        <taxon>Bacillati</taxon>
        <taxon>Actinomycetota</taxon>
        <taxon>Actinomycetes</taxon>
        <taxon>Kitasatosporales</taxon>
        <taxon>Streptomycetaceae</taxon>
        <taxon>Streptomyces</taxon>
    </lineage>
</organism>
<feature type="domain" description="iHD-CE" evidence="5">
    <location>
        <begin position="267"/>
        <end position="628"/>
    </location>
</feature>
<keyword evidence="8" id="KW-1185">Reference proteome</keyword>
<feature type="domain" description="wHTH-Hsp90 Na associated" evidence="6">
    <location>
        <begin position="1486"/>
        <end position="1540"/>
    </location>
</feature>
<dbReference type="GO" id="GO:0005524">
    <property type="term" value="F:ATP binding"/>
    <property type="evidence" value="ECO:0007669"/>
    <property type="project" value="UniProtKB-KW"/>
</dbReference>
<dbReference type="Gene3D" id="3.40.50.1460">
    <property type="match status" value="1"/>
</dbReference>
<evidence type="ECO:0000259" key="5">
    <source>
        <dbReference type="Pfam" id="PF24401"/>
    </source>
</evidence>
<dbReference type="Gene3D" id="3.30.565.10">
    <property type="entry name" value="Histidine kinase-like ATPase, C-terminal domain"/>
    <property type="match status" value="1"/>
</dbReference>
<dbReference type="GO" id="GO:0140662">
    <property type="term" value="F:ATP-dependent protein folding chaperone"/>
    <property type="evidence" value="ECO:0007669"/>
    <property type="project" value="InterPro"/>
</dbReference>
<dbReference type="KEGG" id="sarg:HKX69_10530"/>
<keyword evidence="3" id="KW-0067">ATP-binding</keyword>
<protein>
    <recommendedName>
        <fullName evidence="9">Caspase family protein</fullName>
    </recommendedName>
</protein>
<name>A0A6M4PLV3_9ACTN</name>
<dbReference type="InterPro" id="IPR056507">
    <property type="entry name" value="wHTH-HSP90_Na-assoc"/>
</dbReference>
<feature type="domain" description="wHTH-Hsp90 Na associated" evidence="6">
    <location>
        <begin position="1424"/>
        <end position="1474"/>
    </location>
</feature>
<dbReference type="GO" id="GO:0016887">
    <property type="term" value="F:ATP hydrolysis activity"/>
    <property type="evidence" value="ECO:0007669"/>
    <property type="project" value="InterPro"/>
</dbReference>
<dbReference type="EMBL" id="CP053189">
    <property type="protein sequence ID" value="QJS09900.1"/>
    <property type="molecule type" value="Genomic_DNA"/>
</dbReference>
<dbReference type="PANTHER" id="PTHR11528">
    <property type="entry name" value="HEAT SHOCK PROTEIN 90 FAMILY MEMBER"/>
    <property type="match status" value="1"/>
</dbReference>
<evidence type="ECO:0000259" key="6">
    <source>
        <dbReference type="Pfam" id="PF24410"/>
    </source>
</evidence>
<dbReference type="Pfam" id="PF24410">
    <property type="entry name" value="wHTH-HSP90_Na-assoc"/>
    <property type="match status" value="2"/>
</dbReference>
<dbReference type="InterPro" id="IPR001404">
    <property type="entry name" value="Hsp90_fam"/>
</dbReference>
<comment type="similarity">
    <text evidence="1">Belongs to the heat shock protein 90 family.</text>
</comment>
<gene>
    <name evidence="7" type="ORF">HKX69_10530</name>
</gene>
<evidence type="ECO:0000256" key="3">
    <source>
        <dbReference type="ARBA" id="ARBA00022840"/>
    </source>
</evidence>
<evidence type="ECO:0000256" key="4">
    <source>
        <dbReference type="ARBA" id="ARBA00023186"/>
    </source>
</evidence>